<dbReference type="GO" id="GO:0003677">
    <property type="term" value="F:DNA binding"/>
    <property type="evidence" value="ECO:0007669"/>
    <property type="project" value="InterPro"/>
</dbReference>
<proteinExistence type="predicted"/>
<dbReference type="RefSeq" id="WP_181015354.1">
    <property type="nucleotide sequence ID" value="NZ_LPWH01000049.1"/>
</dbReference>
<name>A0A2S4JX99_9SPIO</name>
<dbReference type="AlphaFoldDB" id="A0A2S4JX99"/>
<dbReference type="NCBIfam" id="NF033727">
    <property type="entry name" value="chaperon_ArsD"/>
    <property type="match status" value="1"/>
</dbReference>
<dbReference type="Proteomes" id="UP000237350">
    <property type="component" value="Unassembled WGS sequence"/>
</dbReference>
<reference evidence="2" key="1">
    <citation type="submission" date="2015-12" db="EMBL/GenBank/DDBJ databases">
        <authorList>
            <person name="Lodha T.D."/>
            <person name="Chintalapati S."/>
            <person name="Chintalapati V.R."/>
            <person name="Sravanthi T."/>
        </authorList>
    </citation>
    <scope>NUCLEOTIDE SEQUENCE [LARGE SCALE GENOMIC DNA]</scope>
    <source>
        <strain evidence="2">JC133</strain>
    </source>
</reference>
<organism evidence="1 2">
    <name type="scientific">Alkalispirochaeta sphaeroplastigenens</name>
    <dbReference type="NCBI Taxonomy" id="1187066"/>
    <lineage>
        <taxon>Bacteria</taxon>
        <taxon>Pseudomonadati</taxon>
        <taxon>Spirochaetota</taxon>
        <taxon>Spirochaetia</taxon>
        <taxon>Spirochaetales</taxon>
        <taxon>Spirochaetaceae</taxon>
        <taxon>Alkalispirochaeta</taxon>
    </lineage>
</organism>
<evidence type="ECO:0000313" key="1">
    <source>
        <dbReference type="EMBL" id="POR04157.1"/>
    </source>
</evidence>
<comment type="caution">
    <text evidence="1">The sequence shown here is derived from an EMBL/GenBank/DDBJ whole genome shotgun (WGS) entry which is preliminary data.</text>
</comment>
<keyword evidence="2" id="KW-1185">Reference proteome</keyword>
<dbReference type="GO" id="GO:0045892">
    <property type="term" value="P:negative regulation of DNA-templated transcription"/>
    <property type="evidence" value="ECO:0007669"/>
    <property type="project" value="InterPro"/>
</dbReference>
<dbReference type="Pfam" id="PF06953">
    <property type="entry name" value="ArsD"/>
    <property type="match status" value="1"/>
</dbReference>
<dbReference type="EMBL" id="LPWH01000049">
    <property type="protein sequence ID" value="POR04157.1"/>
    <property type="molecule type" value="Genomic_DNA"/>
</dbReference>
<dbReference type="GO" id="GO:0046685">
    <property type="term" value="P:response to arsenic-containing substance"/>
    <property type="evidence" value="ECO:0007669"/>
    <property type="project" value="InterPro"/>
</dbReference>
<accession>A0A2S4JX99</accession>
<evidence type="ECO:0000313" key="2">
    <source>
        <dbReference type="Proteomes" id="UP000237350"/>
    </source>
</evidence>
<protein>
    <submittedName>
        <fullName evidence="1">Uncharacterized protein</fullName>
    </submittedName>
</protein>
<sequence length="115" mass="12677">MNDAVTIEIFDPPMCCPSGLCGPAIDPALLDMNEAILTLKNDHGVVIHRYLLQQQGQKFMENPAVLELLQKHNSDILPVTVVNGTVVKTKAFPTRDELLAWSRGESTPHGRDESL</sequence>
<gene>
    <name evidence="1" type="ORF">AU468_04065</name>
</gene>
<dbReference type="InterPro" id="IPR010712">
    <property type="entry name" value="Arsenical-R_ArsD"/>
</dbReference>
<dbReference type="Gene3D" id="3.40.30.10">
    <property type="entry name" value="Glutaredoxin"/>
    <property type="match status" value="1"/>
</dbReference>